<name>A0A1M5KTP1_9ACTN</name>
<proteinExistence type="predicted"/>
<accession>A0A1M5KTP1</accession>
<dbReference type="Proteomes" id="UP000186132">
    <property type="component" value="Unassembled WGS sequence"/>
</dbReference>
<evidence type="ECO:0000313" key="1">
    <source>
        <dbReference type="EMBL" id="SHG55523.1"/>
    </source>
</evidence>
<protein>
    <recommendedName>
        <fullName evidence="3">Transcriptional regulator, AbiEi antitoxin, Type IV TA system</fullName>
    </recommendedName>
</protein>
<dbReference type="EMBL" id="FQVU01000003">
    <property type="protein sequence ID" value="SHG55523.1"/>
    <property type="molecule type" value="Genomic_DNA"/>
</dbReference>
<dbReference type="STRING" id="1206085.SAMN05443575_2241"/>
<evidence type="ECO:0008006" key="3">
    <source>
        <dbReference type="Google" id="ProtNLM"/>
    </source>
</evidence>
<dbReference type="InterPro" id="IPR011335">
    <property type="entry name" value="Restrct_endonuc-II-like"/>
</dbReference>
<dbReference type="AlphaFoldDB" id="A0A1M5KTP1"/>
<dbReference type="OrthoDB" id="5143202at2"/>
<sequence>MPDSRGIVAEPRWPDHWRGLAERMPPDPVLELAATRGFVLTAAELAGLGITRAAARTRTHHGTWTIAGHGYVAPTAAPTPRHAHALAATAAGRRRPADAISGRSGAVLHGLPLMGVPDVPRLTVRDESLGRVRPAAAGCFTGWLANDEITSWYGVAVATPSRTLVDLARHDRFDAIMAADAAVRLGMATPATIESALVRAVGWPGVRQAREVLALADPLAESPLESVTRLRLHDDGFPPPELQCWIGGYRVDLCWPRFRLVLEVDGRVKYTAVGLDDDVLWREKQREHIVRQHGYRVERVIAQDVFAGWPRTSAYLRPIFRLPRRVG</sequence>
<organism evidence="1 2">
    <name type="scientific">Jatrophihabitans endophyticus</name>
    <dbReference type="NCBI Taxonomy" id="1206085"/>
    <lineage>
        <taxon>Bacteria</taxon>
        <taxon>Bacillati</taxon>
        <taxon>Actinomycetota</taxon>
        <taxon>Actinomycetes</taxon>
        <taxon>Jatrophihabitantales</taxon>
        <taxon>Jatrophihabitantaceae</taxon>
        <taxon>Jatrophihabitans</taxon>
    </lineage>
</organism>
<reference evidence="1 2" key="1">
    <citation type="submission" date="2016-11" db="EMBL/GenBank/DDBJ databases">
        <authorList>
            <person name="Jaros S."/>
            <person name="Januszkiewicz K."/>
            <person name="Wedrychowicz H."/>
        </authorList>
    </citation>
    <scope>NUCLEOTIDE SEQUENCE [LARGE SCALE GENOMIC DNA]</scope>
    <source>
        <strain evidence="1 2">DSM 45627</strain>
    </source>
</reference>
<dbReference type="RefSeq" id="WP_143168134.1">
    <property type="nucleotide sequence ID" value="NZ_FQVU01000003.1"/>
</dbReference>
<dbReference type="SUPFAM" id="SSF52980">
    <property type="entry name" value="Restriction endonuclease-like"/>
    <property type="match status" value="1"/>
</dbReference>
<evidence type="ECO:0000313" key="2">
    <source>
        <dbReference type="Proteomes" id="UP000186132"/>
    </source>
</evidence>
<keyword evidence="2" id="KW-1185">Reference proteome</keyword>
<gene>
    <name evidence="1" type="ORF">SAMN05443575_2241</name>
</gene>